<reference evidence="1 2" key="1">
    <citation type="submission" date="2020-08" db="EMBL/GenBank/DDBJ databases">
        <authorList>
            <person name="Sun Q."/>
            <person name="Inoue M."/>
        </authorList>
    </citation>
    <scope>NUCLEOTIDE SEQUENCE [LARGE SCALE GENOMIC DNA]</scope>
    <source>
        <strain evidence="1 2">CCM 8938</strain>
    </source>
</reference>
<dbReference type="RefSeq" id="WP_187073637.1">
    <property type="nucleotide sequence ID" value="NZ_JACRYL010000055.1"/>
</dbReference>
<name>A0ABR7KYY0_9SPHI</name>
<feature type="non-terminal residue" evidence="1">
    <location>
        <position position="181"/>
    </location>
</feature>
<protein>
    <submittedName>
        <fullName evidence="1">Uncharacterized protein</fullName>
    </submittedName>
</protein>
<organism evidence="1 2">
    <name type="scientific">Pedobacter fastidiosus</name>
    <dbReference type="NCBI Taxonomy" id="2765361"/>
    <lineage>
        <taxon>Bacteria</taxon>
        <taxon>Pseudomonadati</taxon>
        <taxon>Bacteroidota</taxon>
        <taxon>Sphingobacteriia</taxon>
        <taxon>Sphingobacteriales</taxon>
        <taxon>Sphingobacteriaceae</taxon>
        <taxon>Pedobacter</taxon>
    </lineage>
</organism>
<dbReference type="Proteomes" id="UP000652755">
    <property type="component" value="Unassembled WGS sequence"/>
</dbReference>
<keyword evidence="2" id="KW-1185">Reference proteome</keyword>
<comment type="caution">
    <text evidence="1">The sequence shown here is derived from an EMBL/GenBank/DDBJ whole genome shotgun (WGS) entry which is preliminary data.</text>
</comment>
<evidence type="ECO:0000313" key="1">
    <source>
        <dbReference type="EMBL" id="MBC6113218.1"/>
    </source>
</evidence>
<evidence type="ECO:0000313" key="2">
    <source>
        <dbReference type="Proteomes" id="UP000652755"/>
    </source>
</evidence>
<sequence length="181" mass="21210">MNKIHRNYWRAFNRIGNERLHLNGFTFDMLPEQSESLSLFRIKLIRGNEQYLLSFSSHHLDLQDGVTIEKEGQFLEGLYGYTDESIKKMIDDICKPHYRDEDPLYSIRWTDFITEEPRSLIIWGNVDKTDSRGYYTCLINNQSMVITSFNGEWIDNNGVDNALAAKLGRLLESCDFLQELN</sequence>
<accession>A0ABR7KYY0</accession>
<proteinExistence type="predicted"/>
<dbReference type="EMBL" id="JACRYL010000055">
    <property type="protein sequence ID" value="MBC6113218.1"/>
    <property type="molecule type" value="Genomic_DNA"/>
</dbReference>
<gene>
    <name evidence="1" type="ORF">H7U22_22665</name>
</gene>